<dbReference type="InterPro" id="IPR052463">
    <property type="entry name" value="O-linked_mannose_GnT"/>
</dbReference>
<dbReference type="Pfam" id="PF15711">
    <property type="entry name" value="ILEI"/>
    <property type="match status" value="1"/>
</dbReference>
<keyword evidence="5 17" id="KW-0328">Glycosyltransferase</keyword>
<dbReference type="AlphaFoldDB" id="A0A0A9YHN9"/>
<dbReference type="UniPathway" id="UPA00378"/>
<dbReference type="EMBL" id="GBHO01011905">
    <property type="protein sequence ID" value="JAG31699.1"/>
    <property type="molecule type" value="Transcribed_RNA"/>
</dbReference>
<dbReference type="Gene3D" id="3.90.550.10">
    <property type="entry name" value="Spore Coat Polysaccharide Biosynthesis Protein SpsA, Chain A"/>
    <property type="match status" value="1"/>
</dbReference>
<keyword evidence="11 17" id="KW-0333">Golgi apparatus</keyword>
<keyword evidence="6 19" id="KW-0808">Transferase</keyword>
<keyword evidence="13" id="KW-1015">Disulfide bond</keyword>
<reference evidence="19" key="1">
    <citation type="journal article" date="2014" name="PLoS ONE">
        <title>Transcriptome-Based Identification of ABC Transporters in the Western Tarnished Plant Bug Lygus hesperus.</title>
        <authorList>
            <person name="Hull J.J."/>
            <person name="Chaney K."/>
            <person name="Geib S.M."/>
            <person name="Fabrick J.A."/>
            <person name="Brent C.S."/>
            <person name="Walsh D."/>
            <person name="Lavine L.C."/>
        </authorList>
    </citation>
    <scope>NUCLEOTIDE SEQUENCE</scope>
</reference>
<dbReference type="InterPro" id="IPR004139">
    <property type="entry name" value="Glyco_trans_13"/>
</dbReference>
<protein>
    <recommendedName>
        <fullName evidence="17">Protein O-linked-mannose beta-1,2-N-acetylglucosaminyltransferase</fullName>
        <shortName evidence="17">POMGnT1</shortName>
        <ecNumber evidence="17">2.4.1.-</ecNumber>
    </recommendedName>
</protein>
<gene>
    <name evidence="19" type="primary">POMGNT1_6</name>
    <name evidence="19" type="ORF">CM83_44251</name>
</gene>
<evidence type="ECO:0000256" key="11">
    <source>
        <dbReference type="ARBA" id="ARBA00023034"/>
    </source>
</evidence>
<keyword evidence="8 17" id="KW-0479">Metal-binding</keyword>
<dbReference type="SUPFAM" id="SSF53448">
    <property type="entry name" value="Nucleotide-diphospho-sugar transferases"/>
    <property type="match status" value="1"/>
</dbReference>
<evidence type="ECO:0000259" key="18">
    <source>
        <dbReference type="Pfam" id="PF15711"/>
    </source>
</evidence>
<name>A0A0A9YHN9_LYGHE</name>
<evidence type="ECO:0000256" key="6">
    <source>
        <dbReference type="ARBA" id="ARBA00022679"/>
    </source>
</evidence>
<reference evidence="19" key="2">
    <citation type="submission" date="2014-07" db="EMBL/GenBank/DDBJ databases">
        <authorList>
            <person name="Hull J."/>
        </authorList>
    </citation>
    <scope>NUCLEOTIDE SEQUENCE</scope>
</reference>
<organism evidence="19">
    <name type="scientific">Lygus hesperus</name>
    <name type="common">Western plant bug</name>
    <dbReference type="NCBI Taxonomy" id="30085"/>
    <lineage>
        <taxon>Eukaryota</taxon>
        <taxon>Metazoa</taxon>
        <taxon>Ecdysozoa</taxon>
        <taxon>Arthropoda</taxon>
        <taxon>Hexapoda</taxon>
        <taxon>Insecta</taxon>
        <taxon>Pterygota</taxon>
        <taxon>Neoptera</taxon>
        <taxon>Paraneoptera</taxon>
        <taxon>Hemiptera</taxon>
        <taxon>Heteroptera</taxon>
        <taxon>Panheteroptera</taxon>
        <taxon>Cimicomorpha</taxon>
        <taxon>Miridae</taxon>
        <taxon>Mirini</taxon>
        <taxon>Lygus</taxon>
    </lineage>
</organism>
<evidence type="ECO:0000256" key="8">
    <source>
        <dbReference type="ARBA" id="ARBA00022723"/>
    </source>
</evidence>
<dbReference type="GO" id="GO:0000139">
    <property type="term" value="C:Golgi membrane"/>
    <property type="evidence" value="ECO:0007669"/>
    <property type="project" value="UniProtKB-SubCell"/>
</dbReference>
<dbReference type="InterPro" id="IPR039477">
    <property type="entry name" value="ILEI/PANDER_dom"/>
</dbReference>
<evidence type="ECO:0000256" key="7">
    <source>
        <dbReference type="ARBA" id="ARBA00022692"/>
    </source>
</evidence>
<dbReference type="GO" id="GO:0030145">
    <property type="term" value="F:manganese ion binding"/>
    <property type="evidence" value="ECO:0007669"/>
    <property type="project" value="UniProtKB-UniRule"/>
</dbReference>
<dbReference type="InterPro" id="IPR029044">
    <property type="entry name" value="Nucleotide-diphossugar_trans"/>
</dbReference>
<dbReference type="FunFam" id="3.90.550.10:FF:000252">
    <property type="entry name" value="Protein O-linked-mannose beta-1,2-N-acetylglucosaminyltransferase 1"/>
    <property type="match status" value="1"/>
</dbReference>
<dbReference type="GO" id="GO:0016266">
    <property type="term" value="P:protein O-linked glycosylation via N-acetyl-galactosamine"/>
    <property type="evidence" value="ECO:0007669"/>
    <property type="project" value="TreeGrafter"/>
</dbReference>
<evidence type="ECO:0000256" key="12">
    <source>
        <dbReference type="ARBA" id="ARBA00023136"/>
    </source>
</evidence>
<evidence type="ECO:0000313" key="19">
    <source>
        <dbReference type="EMBL" id="JAG31699.1"/>
    </source>
</evidence>
<comment type="pathway">
    <text evidence="2 17">Protein modification; protein glycosylation.</text>
</comment>
<evidence type="ECO:0000256" key="9">
    <source>
        <dbReference type="ARBA" id="ARBA00022968"/>
    </source>
</evidence>
<evidence type="ECO:0000256" key="15">
    <source>
        <dbReference type="ARBA" id="ARBA00046887"/>
    </source>
</evidence>
<accession>A0A0A9YHN9</accession>
<keyword evidence="9 17" id="KW-0735">Signal-anchor</keyword>
<comment type="cofactor">
    <cofactor evidence="17">
        <name>Mn(2+)</name>
        <dbReference type="ChEBI" id="CHEBI:29035"/>
    </cofactor>
    <text evidence="17">The manganese ion interacts primarily with the substrate UDP-N-acetylglucosamine.</text>
</comment>
<evidence type="ECO:0000256" key="17">
    <source>
        <dbReference type="RuleBase" id="RU368119"/>
    </source>
</evidence>
<evidence type="ECO:0000256" key="4">
    <source>
        <dbReference type="ARBA" id="ARBA00022553"/>
    </source>
</evidence>
<comment type="domain">
    <text evidence="17">The stem domain mediates specific interaction with beta-linked N-acetylglucosamine moieties of O-glycosylated proteins. It also interacts with its product, N-acetyl-beta-D-glucosaminyl-(1-&gt;2)-O-alpha-D-mannosylprotein.</text>
</comment>
<keyword evidence="12 17" id="KW-0472">Membrane</keyword>
<dbReference type="EC" id="2.4.1.-" evidence="17"/>
<keyword evidence="4" id="KW-0597">Phosphoprotein</keyword>
<dbReference type="PROSITE" id="PS52031">
    <property type="entry name" value="GG_LECTIN"/>
    <property type="match status" value="1"/>
</dbReference>
<comment type="similarity">
    <text evidence="3 17">Belongs to the glycosyltransferase 13 family.</text>
</comment>
<evidence type="ECO:0000256" key="10">
    <source>
        <dbReference type="ARBA" id="ARBA00022989"/>
    </source>
</evidence>
<keyword evidence="7 17" id="KW-0812">Transmembrane</keyword>
<keyword evidence="10 17" id="KW-1133">Transmembrane helix</keyword>
<comment type="subcellular location">
    <subcellularLocation>
        <location evidence="1 17">Golgi apparatus membrane</location>
        <topology evidence="1 17">Single-pass type II membrane protein</topology>
    </subcellularLocation>
</comment>
<evidence type="ECO:0000256" key="13">
    <source>
        <dbReference type="ARBA" id="ARBA00023157"/>
    </source>
</evidence>
<dbReference type="InterPro" id="IPR039474">
    <property type="entry name" value="POMGNT1_PANDER-like"/>
</dbReference>
<feature type="transmembrane region" description="Helical" evidence="17">
    <location>
        <begin position="42"/>
        <end position="63"/>
    </location>
</feature>
<evidence type="ECO:0000256" key="3">
    <source>
        <dbReference type="ARBA" id="ARBA00006492"/>
    </source>
</evidence>
<evidence type="ECO:0000256" key="16">
    <source>
        <dbReference type="ARBA" id="ARBA00049045"/>
    </source>
</evidence>
<comment type="subunit">
    <text evidence="15">Interacts with DAG1 (via O-linked mannose moiety). Interacts (via transmembrane domain) with FKTN; the interaction is direct and is required for normal location in Golgi membranes.</text>
</comment>
<sequence length="666" mass="76369">MDMWQPNPRAEPFIPKKDVKKAVPNYRLSSKLFPKTRCFSRCFQALLVLILVLTIGLNMIFILDTSQRLRGELNNYGTQYVVREEKEDGGILIQEFMPASLTIEALSSQSRVTVTIDGATILEDGEKGEGRGIHVVVLNQASGSVMSQRLFDTYSLHEDEAMSLFLNMISDGRIIIFAIKDEGTFQLKAAARALLARLGSRHAQGLSWRDMWAMVTQKGGKVYGESYSKSTAFSSWGTSVILRVQVPLTPVERSVCQWPDTEENRRRQQFCNRIEGYGSVCSCDEPASLSFNSEPVDNNKLINVPVVVIASNRPHYLYRTLRSLLSAHGSQREMITVFIDGYFEEPLEVTRLLGLRGIQHTPIGYKNSRISQHYKSSFSAIFNMFPKADYAIIVEEDLDVSEDFFSFFSQTIELLEMDPSIYCISAWNDLGYEETSYNISALLRVETMPGLGWVLSRSLYKTELEAKWPTPEKMWDWDMWMRMPEIRKDRECVIPEVSRTYHFGSSGMNMNSYFQDRYFKSHSFNTQPYVRVQSIESVTKDNYEALIVSTIKRGSTLDPSRLPCNDNFTSFFLKAYSNEAVLVLYIKMLDSKDFDTWLHVAKCFKIWDLDARGYHNGMWQLRIRTIQLLIIGYPFSPYSDFKPNDITPLNLFQKSSKATELSKNSL</sequence>
<comment type="catalytic activity">
    <reaction evidence="16 17">
        <text>3-O-(alpha-D-mannosyl)-L-threonyl-[protein] + UDP-N-acetyl-alpha-D-glucosamine = 3-O-(N-acetyl-beta-D-glucosaminyl-(1-&gt;2)-alpha-D-mannosyl)-L-threonyl-[protein] + UDP + H(+)</text>
        <dbReference type="Rhea" id="RHEA:54128"/>
        <dbReference type="Rhea" id="RHEA-COMP:13547"/>
        <dbReference type="Rhea" id="RHEA-COMP:13802"/>
        <dbReference type="ChEBI" id="CHEBI:15378"/>
        <dbReference type="ChEBI" id="CHEBI:57705"/>
        <dbReference type="ChEBI" id="CHEBI:58223"/>
        <dbReference type="ChEBI" id="CHEBI:137323"/>
        <dbReference type="ChEBI" id="CHEBI:138067"/>
    </reaction>
</comment>
<dbReference type="Pfam" id="PF03071">
    <property type="entry name" value="GNT-I"/>
    <property type="match status" value="1"/>
</dbReference>
<evidence type="ECO:0000256" key="5">
    <source>
        <dbReference type="ARBA" id="ARBA00022676"/>
    </source>
</evidence>
<dbReference type="GO" id="GO:0047223">
    <property type="term" value="F:beta-1,3-galactosyl-O-glycosyl-glycoprotein beta-1,3-N-acetylglucosaminyltransferase activity"/>
    <property type="evidence" value="ECO:0007669"/>
    <property type="project" value="TreeGrafter"/>
</dbReference>
<evidence type="ECO:0000256" key="2">
    <source>
        <dbReference type="ARBA" id="ARBA00004922"/>
    </source>
</evidence>
<evidence type="ECO:0000256" key="1">
    <source>
        <dbReference type="ARBA" id="ARBA00004323"/>
    </source>
</evidence>
<dbReference type="PANTHER" id="PTHR46396">
    <property type="entry name" value="PROTEIN O-LINKED-MANNOSE BETA-1,2-N-ACETYLGLUCOSAMINYLTRANSFERASE 1"/>
    <property type="match status" value="1"/>
</dbReference>
<keyword evidence="14 17" id="KW-0464">Manganese</keyword>
<dbReference type="CDD" id="cd13937">
    <property type="entry name" value="PANDER_GnT-1_2_like"/>
    <property type="match status" value="1"/>
</dbReference>
<evidence type="ECO:0000256" key="14">
    <source>
        <dbReference type="ARBA" id="ARBA00023211"/>
    </source>
</evidence>
<dbReference type="PANTHER" id="PTHR46396:SF1">
    <property type="entry name" value="PROTEIN O-LINKED-MANNOSE BETA-1,2-N-ACETYLGLUCOSAMINYLTRANSFERASE 1"/>
    <property type="match status" value="1"/>
</dbReference>
<proteinExistence type="inferred from homology"/>
<comment type="function">
    <text evidence="17">Participates in O-mannosyl glycosylation by catalyzing the addition of N-acetylglucosamine to O-linked mannose on glycoproteins. Catalyzes the synthesis of the GlcNAc(beta1-2)Man(alpha1-)O-Ser/Thr moiety on alpha-dystroglycan and other O-mannosylated proteins, providing the necessary basis for the addition of further carbohydrate moieties. Is specific for alpha linked terminal mannose.</text>
</comment>
<feature type="domain" description="ILEI/PANDER" evidence="18">
    <location>
        <begin position="131"/>
        <end position="220"/>
    </location>
</feature>